<dbReference type="PaxDb" id="4081-Solyc11g039480.1.1"/>
<reference evidence="1" key="1">
    <citation type="journal article" date="2012" name="Nature">
        <title>The tomato genome sequence provides insights into fleshy fruit evolution.</title>
        <authorList>
            <consortium name="Tomato Genome Consortium"/>
        </authorList>
    </citation>
    <scope>NUCLEOTIDE SEQUENCE [LARGE SCALE GENOMIC DNA]</scope>
    <source>
        <strain evidence="1">cv. Heinz 1706</strain>
    </source>
</reference>
<dbReference type="Proteomes" id="UP000004994">
    <property type="component" value="Chromosome 11"/>
</dbReference>
<keyword evidence="2" id="KW-1185">Reference proteome</keyword>
<dbReference type="AlphaFoldDB" id="A0A3Q7IUZ1"/>
<dbReference type="SMR" id="A0A3Q7IUZ1"/>
<dbReference type="Gramene" id="Solyc11g039480.1.1">
    <property type="protein sequence ID" value="Solyc11g039480.1.1.1"/>
    <property type="gene ID" value="Solyc11g039480.1"/>
</dbReference>
<reference evidence="1" key="2">
    <citation type="submission" date="2019-01" db="UniProtKB">
        <authorList>
            <consortium name="EnsemblPlants"/>
        </authorList>
    </citation>
    <scope>IDENTIFICATION</scope>
    <source>
        <strain evidence="1">cv. Heinz 1706</strain>
    </source>
</reference>
<name>A0A3Q7IUZ1_SOLLC</name>
<dbReference type="InParanoid" id="A0A3Q7IUZ1"/>
<dbReference type="EnsemblPlants" id="Solyc11g039480.1.1">
    <property type="protein sequence ID" value="Solyc11g039480.1.1.1"/>
    <property type="gene ID" value="Solyc11g039480.1"/>
</dbReference>
<accession>A0A3Q7IUZ1</accession>
<sequence>MVVGCSRDALQVGASSHAGCCCLAGARCYWLLHVRRLLLVGVIFLPELILTISLTEVRGEESSGDADSRFVDQRY</sequence>
<evidence type="ECO:0000313" key="1">
    <source>
        <dbReference type="EnsemblPlants" id="Solyc11g039480.1.1.1"/>
    </source>
</evidence>
<evidence type="ECO:0000313" key="2">
    <source>
        <dbReference type="Proteomes" id="UP000004994"/>
    </source>
</evidence>
<organism evidence="1">
    <name type="scientific">Solanum lycopersicum</name>
    <name type="common">Tomato</name>
    <name type="synonym">Lycopersicon esculentum</name>
    <dbReference type="NCBI Taxonomy" id="4081"/>
    <lineage>
        <taxon>Eukaryota</taxon>
        <taxon>Viridiplantae</taxon>
        <taxon>Streptophyta</taxon>
        <taxon>Embryophyta</taxon>
        <taxon>Tracheophyta</taxon>
        <taxon>Spermatophyta</taxon>
        <taxon>Magnoliopsida</taxon>
        <taxon>eudicotyledons</taxon>
        <taxon>Gunneridae</taxon>
        <taxon>Pentapetalae</taxon>
        <taxon>asterids</taxon>
        <taxon>lamiids</taxon>
        <taxon>Solanales</taxon>
        <taxon>Solanaceae</taxon>
        <taxon>Solanoideae</taxon>
        <taxon>Solaneae</taxon>
        <taxon>Solanum</taxon>
        <taxon>Solanum subgen. Lycopersicon</taxon>
    </lineage>
</organism>
<proteinExistence type="predicted"/>
<protein>
    <submittedName>
        <fullName evidence="1">Uncharacterized protein</fullName>
    </submittedName>
</protein>